<accession>A0ABD5ZCM7</accession>
<sequence>MTVFVTGSTGVLGRRLVERLVARGYDVDGLVRDDAGAEVVESRGGTPVRGDVLDHDSLVEALTGVETVVHAATSLPVKTKPTDADWERNDRVRVEGARNLVAVAGQDIDRFLFPSIVWLARQPDGSAFDEDASRHPDRATASAATVEDYLRETAEAEGFDATILRCGFFYAPDAGHTRDIGESLLSRDVPIVGGGLLGRRDATLSLLHADDAAGAFADAIDAELSGLYHVVDDEPATFAEFIEAFADRLGAPSPRRIPGWLARFIAGRETVRLLTNSMPTSADRFKAATGWEPQYPTYRAGLDQVIETWRDDGTIRNTADGYEWVG</sequence>
<evidence type="ECO:0000313" key="2">
    <source>
        <dbReference type="EMBL" id="MFC7202901.1"/>
    </source>
</evidence>
<dbReference type="Proteomes" id="UP001596481">
    <property type="component" value="Unassembled WGS sequence"/>
</dbReference>
<dbReference type="AlphaFoldDB" id="A0ABD5ZCM7"/>
<evidence type="ECO:0000313" key="3">
    <source>
        <dbReference type="Proteomes" id="UP001596481"/>
    </source>
</evidence>
<dbReference type="EMBL" id="JBHTAA010000001">
    <property type="protein sequence ID" value="MFC7202901.1"/>
    <property type="molecule type" value="Genomic_DNA"/>
</dbReference>
<proteinExistence type="predicted"/>
<name>A0ABD5ZCM7_9EURY</name>
<evidence type="ECO:0000259" key="1">
    <source>
        <dbReference type="Pfam" id="PF01370"/>
    </source>
</evidence>
<dbReference type="InterPro" id="IPR001509">
    <property type="entry name" value="Epimerase_deHydtase"/>
</dbReference>
<feature type="domain" description="NAD-dependent epimerase/dehydratase" evidence="1">
    <location>
        <begin position="3"/>
        <end position="222"/>
    </location>
</feature>
<dbReference type="PANTHER" id="PTHR48079:SF6">
    <property type="entry name" value="NAD(P)-BINDING DOMAIN-CONTAINING PROTEIN-RELATED"/>
    <property type="match status" value="1"/>
</dbReference>
<keyword evidence="3" id="KW-1185">Reference proteome</keyword>
<organism evidence="2 3">
    <name type="scientific">Haloferax namakaokahaiae</name>
    <dbReference type="NCBI Taxonomy" id="1748331"/>
    <lineage>
        <taxon>Archaea</taxon>
        <taxon>Methanobacteriati</taxon>
        <taxon>Methanobacteriota</taxon>
        <taxon>Stenosarchaea group</taxon>
        <taxon>Halobacteria</taxon>
        <taxon>Halobacteriales</taxon>
        <taxon>Haloferacaceae</taxon>
        <taxon>Haloferax</taxon>
    </lineage>
</organism>
<dbReference type="Pfam" id="PF01370">
    <property type="entry name" value="Epimerase"/>
    <property type="match status" value="1"/>
</dbReference>
<dbReference type="SUPFAM" id="SSF51735">
    <property type="entry name" value="NAD(P)-binding Rossmann-fold domains"/>
    <property type="match status" value="1"/>
</dbReference>
<dbReference type="RefSeq" id="WP_390222187.1">
    <property type="nucleotide sequence ID" value="NZ_JBHTAA010000001.1"/>
</dbReference>
<gene>
    <name evidence="2" type="ORF">ACFQJC_05200</name>
</gene>
<dbReference type="InterPro" id="IPR051783">
    <property type="entry name" value="NAD(P)-dependent_oxidoreduct"/>
</dbReference>
<dbReference type="Gene3D" id="3.40.50.720">
    <property type="entry name" value="NAD(P)-binding Rossmann-like Domain"/>
    <property type="match status" value="1"/>
</dbReference>
<comment type="caution">
    <text evidence="2">The sequence shown here is derived from an EMBL/GenBank/DDBJ whole genome shotgun (WGS) entry which is preliminary data.</text>
</comment>
<dbReference type="PANTHER" id="PTHR48079">
    <property type="entry name" value="PROTEIN YEEZ"/>
    <property type="match status" value="1"/>
</dbReference>
<dbReference type="InterPro" id="IPR036291">
    <property type="entry name" value="NAD(P)-bd_dom_sf"/>
</dbReference>
<protein>
    <submittedName>
        <fullName evidence="2">NAD-dependent epimerase/dehydratase family protein</fullName>
    </submittedName>
</protein>
<reference evidence="2 3" key="1">
    <citation type="journal article" date="2019" name="Int. J. Syst. Evol. Microbiol.">
        <title>The Global Catalogue of Microorganisms (GCM) 10K type strain sequencing project: providing services to taxonomists for standard genome sequencing and annotation.</title>
        <authorList>
            <consortium name="The Broad Institute Genomics Platform"/>
            <consortium name="The Broad Institute Genome Sequencing Center for Infectious Disease"/>
            <person name="Wu L."/>
            <person name="Ma J."/>
        </authorList>
    </citation>
    <scope>NUCLEOTIDE SEQUENCE [LARGE SCALE GENOMIC DNA]</scope>
    <source>
        <strain evidence="2 3">DSM 29988</strain>
    </source>
</reference>